<dbReference type="PANTHER" id="PTHR45688:SF3">
    <property type="entry name" value="ALANINE--GLYOXYLATE AMINOTRANSFERASE 2, MITOCHONDRIAL"/>
    <property type="match status" value="1"/>
</dbReference>
<dbReference type="Gene3D" id="3.40.640.10">
    <property type="entry name" value="Type I PLP-dependent aspartate aminotransferase-like (Major domain)"/>
    <property type="match status" value="1"/>
</dbReference>
<dbReference type="CDD" id="cd00610">
    <property type="entry name" value="OAT_like"/>
    <property type="match status" value="1"/>
</dbReference>
<dbReference type="EC" id="2.6.1.44" evidence="4"/>
<name>A0ABZ3J432_SPOA4</name>
<dbReference type="Proteomes" id="UP000216052">
    <property type="component" value="Chromosome"/>
</dbReference>
<dbReference type="RefSeq" id="WP_093793738.1">
    <property type="nucleotide sequence ID" value="NZ_CP155571.1"/>
</dbReference>
<dbReference type="EMBL" id="CP155571">
    <property type="protein sequence ID" value="XFO73119.1"/>
    <property type="molecule type" value="Genomic_DNA"/>
</dbReference>
<dbReference type="InterPro" id="IPR049704">
    <property type="entry name" value="Aminotrans_3_PPA_site"/>
</dbReference>
<dbReference type="PANTHER" id="PTHR45688">
    <property type="match status" value="1"/>
</dbReference>
<keyword evidence="8" id="KW-0809">Transit peptide</keyword>
<evidence type="ECO:0000256" key="3">
    <source>
        <dbReference type="ARBA" id="ARBA00011881"/>
    </source>
</evidence>
<dbReference type="InterPro" id="IPR015421">
    <property type="entry name" value="PyrdxlP-dep_Trfase_major"/>
</dbReference>
<keyword evidence="6 10" id="KW-0808">Transferase</keyword>
<dbReference type="SUPFAM" id="SSF53383">
    <property type="entry name" value="PLP-dependent transferases"/>
    <property type="match status" value="1"/>
</dbReference>
<organism evidence="10 11">
    <name type="scientific">Sporomusa acidovorans (strain ATCC 49682 / DSM 3132 / Mol)</name>
    <dbReference type="NCBI Taxonomy" id="1123286"/>
    <lineage>
        <taxon>Bacteria</taxon>
        <taxon>Bacillati</taxon>
        <taxon>Bacillota</taxon>
        <taxon>Negativicutes</taxon>
        <taxon>Selenomonadales</taxon>
        <taxon>Sporomusaceae</taxon>
        <taxon>Sporomusa</taxon>
    </lineage>
</organism>
<dbReference type="PROSITE" id="PS00600">
    <property type="entry name" value="AA_TRANSFER_CLASS_3"/>
    <property type="match status" value="1"/>
</dbReference>
<evidence type="ECO:0000256" key="5">
    <source>
        <dbReference type="ARBA" id="ARBA00022576"/>
    </source>
</evidence>
<keyword evidence="11" id="KW-1185">Reference proteome</keyword>
<dbReference type="Gene3D" id="3.90.1150.10">
    <property type="entry name" value="Aspartate Aminotransferase, domain 1"/>
    <property type="match status" value="1"/>
</dbReference>
<evidence type="ECO:0000256" key="8">
    <source>
        <dbReference type="ARBA" id="ARBA00022946"/>
    </source>
</evidence>
<evidence type="ECO:0000256" key="2">
    <source>
        <dbReference type="ARBA" id="ARBA00008954"/>
    </source>
</evidence>
<evidence type="ECO:0000313" key="10">
    <source>
        <dbReference type="EMBL" id="XFO73119.1"/>
    </source>
</evidence>
<comment type="cofactor">
    <cofactor evidence="1">
        <name>pyridoxal 5'-phosphate</name>
        <dbReference type="ChEBI" id="CHEBI:597326"/>
    </cofactor>
</comment>
<gene>
    <name evidence="10" type="primary">argD_2</name>
    <name evidence="10" type="ORF">SPACI_031930</name>
</gene>
<protein>
    <recommendedName>
        <fullName evidence="4">alanine--glyoxylate transaminase</fullName>
        <ecNumber evidence="4">2.6.1.44</ecNumber>
    </recommendedName>
</protein>
<evidence type="ECO:0000256" key="7">
    <source>
        <dbReference type="ARBA" id="ARBA00022898"/>
    </source>
</evidence>
<evidence type="ECO:0000256" key="1">
    <source>
        <dbReference type="ARBA" id="ARBA00001933"/>
    </source>
</evidence>
<comment type="subunit">
    <text evidence="3">Homotetramer.</text>
</comment>
<evidence type="ECO:0000256" key="9">
    <source>
        <dbReference type="RuleBase" id="RU003560"/>
    </source>
</evidence>
<sequence>MNNLESSQYIGPKEILKKKHEYIIPCVYHFYEEPMQLVKGEMQYLYDHTGKQYLDCFAGVSVVNCGHCHPEITKAICNQVTTLQHTCTIYLTENIVNLAERLAQLTPGRLQKTFFCASGTEANEGAALLASIYTGKQEFISLRQGLHGRTKLTMSLTGLSMWRTDTSPVGGISFAPNAYCYRCPCDKRYPECDLACANEVETIIKTGTSGQVAAFIAEPIQGNGGIITPPPGYFKRIKEILDNYHILLIIDEVQTGFGRTGKMFAIEHYGVEPDIMTMAKALANGVPVGAFTSRPEIADTYTRPGASTLGGNPVTSAAALATLDVITKNNLPDRAAQLGEYLKHGLTELQKRFPLIGDIRGHGLMLGAELVNPDHSPAAIQLDTILEQMKNRGFLIGKNGPDRNVMAFQPPLVITRDDLDNLLNNLSDVLTQAIKKIS</sequence>
<dbReference type="InterPro" id="IPR005814">
    <property type="entry name" value="Aminotrans_3"/>
</dbReference>
<dbReference type="Pfam" id="PF00202">
    <property type="entry name" value="Aminotran_3"/>
    <property type="match status" value="1"/>
</dbReference>
<dbReference type="InterPro" id="IPR015422">
    <property type="entry name" value="PyrdxlP-dep_Trfase_small"/>
</dbReference>
<keyword evidence="5 10" id="KW-0032">Aminotransferase</keyword>
<evidence type="ECO:0000256" key="6">
    <source>
        <dbReference type="ARBA" id="ARBA00022679"/>
    </source>
</evidence>
<comment type="similarity">
    <text evidence="2 9">Belongs to the class-III pyridoxal-phosphate-dependent aminotransferase family.</text>
</comment>
<reference evidence="10" key="1">
    <citation type="submission" date="2024-05" db="EMBL/GenBank/DDBJ databases">
        <title>Isolation and characterization of Sporomusa carbonis sp. nov., a carboxydotrophic hydrogenogen in the genus of Sporomusa isolated from a charcoal burning pile.</title>
        <authorList>
            <person name="Boeer T."/>
            <person name="Rosenbaum F."/>
            <person name="Eysell L."/>
            <person name="Mueller V."/>
            <person name="Daniel R."/>
            <person name="Poehlein A."/>
        </authorList>
    </citation>
    <scope>NUCLEOTIDE SEQUENCE [LARGE SCALE GENOMIC DNA]</scope>
    <source>
        <strain evidence="10">DSM 3132</strain>
    </source>
</reference>
<evidence type="ECO:0000256" key="4">
    <source>
        <dbReference type="ARBA" id="ARBA00013049"/>
    </source>
</evidence>
<evidence type="ECO:0000313" key="11">
    <source>
        <dbReference type="Proteomes" id="UP000216052"/>
    </source>
</evidence>
<proteinExistence type="inferred from homology"/>
<dbReference type="InterPro" id="IPR015424">
    <property type="entry name" value="PyrdxlP-dep_Trfase"/>
</dbReference>
<keyword evidence="7 9" id="KW-0663">Pyridoxal phosphate</keyword>
<accession>A0ABZ3J432</accession>
<dbReference type="PIRSF" id="PIRSF000521">
    <property type="entry name" value="Transaminase_4ab_Lys_Orn"/>
    <property type="match status" value="1"/>
</dbReference>
<dbReference type="GO" id="GO:0003992">
    <property type="term" value="F:N2-acetyl-L-ornithine:2-oxoglutarate 5-aminotransferase activity"/>
    <property type="evidence" value="ECO:0007669"/>
    <property type="project" value="UniProtKB-EC"/>
</dbReference>